<evidence type="ECO:0000256" key="2">
    <source>
        <dbReference type="ARBA" id="ARBA00022475"/>
    </source>
</evidence>
<comment type="subcellular location">
    <subcellularLocation>
        <location evidence="1">Cell membrane</location>
        <topology evidence="1">Multi-pass membrane protein</topology>
    </subcellularLocation>
</comment>
<dbReference type="PATRIC" id="fig|545697.3.peg.2159"/>
<reference evidence="7 8" key="1">
    <citation type="submission" date="2012-05" db="EMBL/GenBank/DDBJ databases">
        <authorList>
            <person name="Weinstock G."/>
            <person name="Sodergren E."/>
            <person name="Lobos E.A."/>
            <person name="Fulton L."/>
            <person name="Fulton R."/>
            <person name="Courtney L."/>
            <person name="Fronick C."/>
            <person name="O'Laughlin M."/>
            <person name="Godfrey J."/>
            <person name="Wilson R.M."/>
            <person name="Miner T."/>
            <person name="Farmer C."/>
            <person name="Delehaunty K."/>
            <person name="Cordes M."/>
            <person name="Minx P."/>
            <person name="Tomlinson C."/>
            <person name="Chen J."/>
            <person name="Wollam A."/>
            <person name="Pepin K.H."/>
            <person name="Bhonagiri V."/>
            <person name="Zhang X."/>
            <person name="Suruliraj S."/>
            <person name="Warren W."/>
            <person name="Mitreva M."/>
            <person name="Mardis E.R."/>
            <person name="Wilson R.K."/>
        </authorList>
    </citation>
    <scope>NUCLEOTIDE SEQUENCE [LARGE SCALE GENOMIC DNA]</scope>
    <source>
        <strain evidence="7 8">DSM 1785</strain>
    </source>
</reference>
<comment type="caution">
    <text evidence="7">The sequence shown here is derived from an EMBL/GenBank/DDBJ whole genome shotgun (WGS) entry which is preliminary data.</text>
</comment>
<dbReference type="AlphaFoldDB" id="L1QDU2"/>
<dbReference type="GO" id="GO:0005886">
    <property type="term" value="C:plasma membrane"/>
    <property type="evidence" value="ECO:0007669"/>
    <property type="project" value="UniProtKB-SubCell"/>
</dbReference>
<evidence type="ECO:0000313" key="8">
    <source>
        <dbReference type="Proteomes" id="UP000010420"/>
    </source>
</evidence>
<dbReference type="EMBL" id="AMEZ01000059">
    <property type="protein sequence ID" value="EKY26158.1"/>
    <property type="molecule type" value="Genomic_DNA"/>
</dbReference>
<name>L1QDU2_9CLOT</name>
<organism evidence="7 8">
    <name type="scientific">Clostridium celatum DSM 1785</name>
    <dbReference type="NCBI Taxonomy" id="545697"/>
    <lineage>
        <taxon>Bacteria</taxon>
        <taxon>Bacillati</taxon>
        <taxon>Bacillota</taxon>
        <taxon>Clostridia</taxon>
        <taxon>Eubacteriales</taxon>
        <taxon>Clostridiaceae</taxon>
        <taxon>Clostridium</taxon>
    </lineage>
</organism>
<evidence type="ECO:0000256" key="3">
    <source>
        <dbReference type="ARBA" id="ARBA00022692"/>
    </source>
</evidence>
<keyword evidence="8" id="KW-1185">Reference proteome</keyword>
<evidence type="ECO:0000256" key="6">
    <source>
        <dbReference type="SAM" id="Phobius"/>
    </source>
</evidence>
<dbReference type="PANTHER" id="PTHR33931">
    <property type="entry name" value="HOLIN-LIKE PROTEIN CIDA-RELATED"/>
    <property type="match status" value="1"/>
</dbReference>
<evidence type="ECO:0000313" key="7">
    <source>
        <dbReference type="EMBL" id="EKY26158.1"/>
    </source>
</evidence>
<dbReference type="Proteomes" id="UP000010420">
    <property type="component" value="Unassembled WGS sequence"/>
</dbReference>
<evidence type="ECO:0000256" key="4">
    <source>
        <dbReference type="ARBA" id="ARBA00022989"/>
    </source>
</evidence>
<dbReference type="STRING" id="545697.HMPREF0216_02197"/>
<keyword evidence="5 6" id="KW-0472">Membrane</keyword>
<keyword evidence="4 6" id="KW-1133">Transmembrane helix</keyword>
<protein>
    <submittedName>
        <fullName evidence="7">LrgA family protein</fullName>
    </submittedName>
</protein>
<accession>L1QDU2</accession>
<evidence type="ECO:0000256" key="1">
    <source>
        <dbReference type="ARBA" id="ARBA00004651"/>
    </source>
</evidence>
<feature type="transmembrane region" description="Helical" evidence="6">
    <location>
        <begin position="89"/>
        <end position="112"/>
    </location>
</feature>
<dbReference type="eggNOG" id="COG1380">
    <property type="taxonomic scope" value="Bacteria"/>
</dbReference>
<evidence type="ECO:0000256" key="5">
    <source>
        <dbReference type="ARBA" id="ARBA00023136"/>
    </source>
</evidence>
<dbReference type="InterPro" id="IPR005538">
    <property type="entry name" value="LrgA/CidA"/>
</dbReference>
<dbReference type="PANTHER" id="PTHR33931:SF2">
    <property type="entry name" value="HOLIN-LIKE PROTEIN CIDA"/>
    <property type="match status" value="1"/>
</dbReference>
<keyword evidence="3 6" id="KW-0812">Transmembrane</keyword>
<dbReference type="HOGENOM" id="CLU_113736_2_2_9"/>
<dbReference type="Pfam" id="PF03788">
    <property type="entry name" value="LrgA"/>
    <property type="match status" value="1"/>
</dbReference>
<keyword evidence="2" id="KW-1003">Cell membrane</keyword>
<feature type="transmembrane region" description="Helical" evidence="6">
    <location>
        <begin position="35"/>
        <end position="52"/>
    </location>
</feature>
<feature type="transmembrane region" description="Helical" evidence="6">
    <location>
        <begin position="64"/>
        <end position="83"/>
    </location>
</feature>
<sequence>MEVFAVKFFRESILILSIYFAGEIISKLFNLPIPGNIVGMILLFLLLISNIVKLEKVENLSNFFLDHLAFFFIPATVGLMVSFEALKGSLLKILLLCVLTTVIVIVVTSLTVQFICNKKSSNNVHNKKPKNSTKKGA</sequence>
<proteinExistence type="predicted"/>
<gene>
    <name evidence="7" type="ORF">HMPREF0216_02197</name>
</gene>